<dbReference type="InterPro" id="IPR036397">
    <property type="entry name" value="RNaseH_sf"/>
</dbReference>
<dbReference type="InterPro" id="IPR043502">
    <property type="entry name" value="DNA/RNA_pol_sf"/>
</dbReference>
<dbReference type="PROSITE" id="PS50994">
    <property type="entry name" value="INTEGRASE"/>
    <property type="match status" value="1"/>
</dbReference>
<comment type="caution">
    <text evidence="10">The sequence shown here is derived from an EMBL/GenBank/DDBJ whole genome shotgun (WGS) entry which is preliminary data.</text>
</comment>
<keyword evidence="7" id="KW-0695">RNA-directed DNA polymerase</keyword>
<keyword evidence="4" id="KW-0540">Nuclease</keyword>
<dbReference type="GO" id="GO:0003964">
    <property type="term" value="F:RNA-directed DNA polymerase activity"/>
    <property type="evidence" value="ECO:0007669"/>
    <property type="project" value="UniProtKB-KW"/>
</dbReference>
<dbReference type="Gene3D" id="1.10.340.70">
    <property type="match status" value="1"/>
</dbReference>
<dbReference type="EMBL" id="AFNH02001517">
    <property type="protein sequence ID" value="EZG43009.1"/>
    <property type="molecule type" value="Genomic_DNA"/>
</dbReference>
<keyword evidence="1" id="KW-0645">Protease</keyword>
<dbReference type="VEuPathDB" id="CryptoDB:GNI_197070"/>
<dbReference type="InterPro" id="IPR041588">
    <property type="entry name" value="Integrase_H2C2"/>
</dbReference>
<dbReference type="InterPro" id="IPR000477">
    <property type="entry name" value="RT_dom"/>
</dbReference>
<dbReference type="SUPFAM" id="SSF56672">
    <property type="entry name" value="DNA/RNA polymerases"/>
    <property type="match status" value="1"/>
</dbReference>
<dbReference type="OrthoDB" id="2013610at2759"/>
<dbReference type="GO" id="GO:0003676">
    <property type="term" value="F:nucleic acid binding"/>
    <property type="evidence" value="ECO:0007669"/>
    <property type="project" value="InterPro"/>
</dbReference>
<evidence type="ECO:0000256" key="2">
    <source>
        <dbReference type="ARBA" id="ARBA00022679"/>
    </source>
</evidence>
<dbReference type="InterPro" id="IPR012337">
    <property type="entry name" value="RNaseH-like_sf"/>
</dbReference>
<dbReference type="Proteomes" id="UP000019763">
    <property type="component" value="Unassembled WGS sequence"/>
</dbReference>
<dbReference type="Gene3D" id="3.30.70.270">
    <property type="match status" value="2"/>
</dbReference>
<evidence type="ECO:0000256" key="1">
    <source>
        <dbReference type="ARBA" id="ARBA00022670"/>
    </source>
</evidence>
<dbReference type="Gene3D" id="3.30.420.10">
    <property type="entry name" value="Ribonuclease H-like superfamily/Ribonuclease H"/>
    <property type="match status" value="1"/>
</dbReference>
<dbReference type="InterPro" id="IPR041373">
    <property type="entry name" value="RT_RNaseH"/>
</dbReference>
<feature type="domain" description="Reverse transcriptase" evidence="8">
    <location>
        <begin position="58"/>
        <end position="237"/>
    </location>
</feature>
<dbReference type="Pfam" id="PF00078">
    <property type="entry name" value="RVT_1"/>
    <property type="match status" value="1"/>
</dbReference>
<proteinExistence type="predicted"/>
<reference evidence="10" key="1">
    <citation type="submission" date="2013-12" db="EMBL/GenBank/DDBJ databases">
        <authorList>
            <person name="Omoto C.K."/>
            <person name="Sibley D."/>
            <person name="Venepally P."/>
            <person name="Hadjithomas M."/>
            <person name="Karamycheva S."/>
            <person name="Brunk B."/>
            <person name="Roos D."/>
            <person name="Caler E."/>
            <person name="Lorenzi H."/>
        </authorList>
    </citation>
    <scope>NUCLEOTIDE SEQUENCE</scope>
</reference>
<gene>
    <name evidence="10" type="ORF">GNI_197070</name>
</gene>
<dbReference type="InterPro" id="IPR001584">
    <property type="entry name" value="Integrase_cat-core"/>
</dbReference>
<dbReference type="PANTHER" id="PTHR37984">
    <property type="entry name" value="PROTEIN CBG26694"/>
    <property type="match status" value="1"/>
</dbReference>
<keyword evidence="6" id="KW-0378">Hydrolase</keyword>
<dbReference type="GeneID" id="22916335"/>
<keyword evidence="5" id="KW-0255">Endonuclease</keyword>
<keyword evidence="11" id="KW-1185">Reference proteome</keyword>
<evidence type="ECO:0000313" key="11">
    <source>
        <dbReference type="Proteomes" id="UP000019763"/>
    </source>
</evidence>
<evidence type="ECO:0000256" key="3">
    <source>
        <dbReference type="ARBA" id="ARBA00022695"/>
    </source>
</evidence>
<dbReference type="InterPro" id="IPR050951">
    <property type="entry name" value="Retrovirus_Pol_polyprotein"/>
</dbReference>
<evidence type="ECO:0000256" key="4">
    <source>
        <dbReference type="ARBA" id="ARBA00022722"/>
    </source>
</evidence>
<accession>A0A023AWB1</accession>
<dbReference type="CDD" id="cd09274">
    <property type="entry name" value="RNase_HI_RT_Ty3"/>
    <property type="match status" value="1"/>
</dbReference>
<evidence type="ECO:0000313" key="10">
    <source>
        <dbReference type="EMBL" id="EZG43009.1"/>
    </source>
</evidence>
<dbReference type="PANTHER" id="PTHR37984:SF5">
    <property type="entry name" value="PROTEIN NYNRIN-LIKE"/>
    <property type="match status" value="1"/>
</dbReference>
<dbReference type="GO" id="GO:0008233">
    <property type="term" value="F:peptidase activity"/>
    <property type="evidence" value="ECO:0007669"/>
    <property type="project" value="UniProtKB-KW"/>
</dbReference>
<dbReference type="GO" id="GO:0015074">
    <property type="term" value="P:DNA integration"/>
    <property type="evidence" value="ECO:0007669"/>
    <property type="project" value="InterPro"/>
</dbReference>
<dbReference type="Gene3D" id="3.10.20.370">
    <property type="match status" value="1"/>
</dbReference>
<sequence>MTQLLLKYTDLWKNKKRGVVATIKHEILLTTTRPIVSRPRPRTTDQNKEILTEVNKMLTDEVIRPSASPYASEIVMILKKTGDWRMCIDYRPLNKFTITDKYPLPKLSELIRSLKDSKFFVALDLRSGYWQIPMADNSIQYTAFRTSTGLYEFKVMPFGLTNAPATFQRSMNFLLDDLRYSGVLVYLDDILIHAPTLQELLQLVDEVFERLLRAGYTINLEKCQFLPTTLLYLGHIIEEGTIRPNPKKIEAIQRLQAPTTTQGVRSLLGLTGFLQSFIPDYSGIVAPITDLLKGTPNRKKKIVMIKWTSQCEDALNRLKELVIDAVLTQPLDADKYLLEVDASSYAIGGVLKLSRANEWLPVHYISRKLNTTEQNWPIREKEAFAIIYCLQKLDYYIKSRHVTVLTDHQSLKWLMDAKNGKLARWAVLLSEYDLEIRYRKGAENYTADYLSRHVYDPDPVQDFMCYKIELAQENELQVTLKRVLKCQGRVSKPINRGIHVVDDVVYYRGGVYVPFELRSTIISECHLLPPYIHPGIKRTKSTILRIFNWPNLHQDVTNFVSNCLTCQRLRDLPSTRKPFTRHNPLQGAFAILHFDHWSCKFRGETFTVLTMIDSFTKWVEASIVPDKTATGTASILLSHWICRFGIPLRLVSDNALSFTAEVIENLATDLQCSHVHTLPYRPQGNALVEAFHKTLNKAFKFYQMKNLQFSVQDALSFALFGYRASIHSATGHSPAFLVYGRDPISPYSQDYRLHGDGSVDRLVALNEIRMDILSNLEVLHNFSCKQTPDLNEKLELNDLVLVALNPSEIYHNSVLSRNSEKLVPRWSLPFRVIHISDNGFRISVRSLLNWTTKTVARTQVKKISFPDDPKLKEDWIQHLTAEMSSTLHPSLNFKRLMTELQRPQLKLARPESLSLEGGN</sequence>
<dbReference type="PROSITE" id="PS50878">
    <property type="entry name" value="RT_POL"/>
    <property type="match status" value="1"/>
</dbReference>
<name>A0A023AWB1_GRENI</name>
<feature type="domain" description="Integrase catalytic" evidence="9">
    <location>
        <begin position="580"/>
        <end position="742"/>
    </location>
</feature>
<dbReference type="GO" id="GO:0006508">
    <property type="term" value="P:proteolysis"/>
    <property type="evidence" value="ECO:0007669"/>
    <property type="project" value="UniProtKB-KW"/>
</dbReference>
<organism evidence="10 11">
    <name type="scientific">Gregarina niphandrodes</name>
    <name type="common">Septate eugregarine</name>
    <dbReference type="NCBI Taxonomy" id="110365"/>
    <lineage>
        <taxon>Eukaryota</taxon>
        <taxon>Sar</taxon>
        <taxon>Alveolata</taxon>
        <taxon>Apicomplexa</taxon>
        <taxon>Conoidasida</taxon>
        <taxon>Gregarinasina</taxon>
        <taxon>Eugregarinorida</taxon>
        <taxon>Gregarinidae</taxon>
        <taxon>Gregarina</taxon>
    </lineage>
</organism>
<dbReference type="FunFam" id="3.10.10.10:FF:000007">
    <property type="entry name" value="Retrovirus-related Pol polyprotein from transposon 17.6-like Protein"/>
    <property type="match status" value="1"/>
</dbReference>
<dbReference type="CDD" id="cd01647">
    <property type="entry name" value="RT_LTR"/>
    <property type="match status" value="1"/>
</dbReference>
<dbReference type="GO" id="GO:0004519">
    <property type="term" value="F:endonuclease activity"/>
    <property type="evidence" value="ECO:0007669"/>
    <property type="project" value="UniProtKB-KW"/>
</dbReference>
<dbReference type="Pfam" id="PF17921">
    <property type="entry name" value="Integrase_H2C2"/>
    <property type="match status" value="1"/>
</dbReference>
<dbReference type="Gene3D" id="3.10.10.10">
    <property type="entry name" value="HIV Type 1 Reverse Transcriptase, subunit A, domain 1"/>
    <property type="match status" value="1"/>
</dbReference>
<dbReference type="InterPro" id="IPR043128">
    <property type="entry name" value="Rev_trsase/Diguanyl_cyclase"/>
</dbReference>
<evidence type="ECO:0000259" key="9">
    <source>
        <dbReference type="PROSITE" id="PS50994"/>
    </source>
</evidence>
<evidence type="ECO:0000259" key="8">
    <source>
        <dbReference type="PROSITE" id="PS50878"/>
    </source>
</evidence>
<dbReference type="eggNOG" id="KOG0017">
    <property type="taxonomic scope" value="Eukaryota"/>
</dbReference>
<dbReference type="RefSeq" id="XP_011133718.1">
    <property type="nucleotide sequence ID" value="XM_011135416.1"/>
</dbReference>
<evidence type="ECO:0000256" key="7">
    <source>
        <dbReference type="ARBA" id="ARBA00022918"/>
    </source>
</evidence>
<protein>
    <submittedName>
        <fullName evidence="10">Gag-pol polyprotein</fullName>
    </submittedName>
</protein>
<keyword evidence="3" id="KW-0548">Nucleotidyltransferase</keyword>
<evidence type="ECO:0000256" key="6">
    <source>
        <dbReference type="ARBA" id="ARBA00022801"/>
    </source>
</evidence>
<dbReference type="Pfam" id="PF00665">
    <property type="entry name" value="rve"/>
    <property type="match status" value="1"/>
</dbReference>
<evidence type="ECO:0000256" key="5">
    <source>
        <dbReference type="ARBA" id="ARBA00022759"/>
    </source>
</evidence>
<dbReference type="AlphaFoldDB" id="A0A023AWB1"/>
<dbReference type="OMA" id="FCWEESA"/>
<dbReference type="SUPFAM" id="SSF53098">
    <property type="entry name" value="Ribonuclease H-like"/>
    <property type="match status" value="1"/>
</dbReference>
<keyword evidence="2" id="KW-0808">Transferase</keyword>
<dbReference type="Pfam" id="PF17917">
    <property type="entry name" value="RT_RNaseH"/>
    <property type="match status" value="1"/>
</dbReference>